<evidence type="ECO:0000313" key="1">
    <source>
        <dbReference type="EMBL" id="EDR02153.1"/>
    </source>
</evidence>
<proteinExistence type="predicted"/>
<gene>
    <name evidence="1" type="ORF">LACBIDRAFT_309810</name>
</gene>
<dbReference type="RefSeq" id="XP_001887098.1">
    <property type="nucleotide sequence ID" value="XM_001887063.1"/>
</dbReference>
<dbReference type="EMBL" id="DS547132">
    <property type="protein sequence ID" value="EDR02153.1"/>
    <property type="molecule type" value="Genomic_DNA"/>
</dbReference>
<dbReference type="AlphaFoldDB" id="B0DT36"/>
<protein>
    <submittedName>
        <fullName evidence="1">Predicted protein</fullName>
    </submittedName>
</protein>
<reference evidence="1 2" key="1">
    <citation type="journal article" date="2008" name="Nature">
        <title>The genome of Laccaria bicolor provides insights into mycorrhizal symbiosis.</title>
        <authorList>
            <person name="Martin F."/>
            <person name="Aerts A."/>
            <person name="Ahren D."/>
            <person name="Brun A."/>
            <person name="Danchin E.G.J."/>
            <person name="Duchaussoy F."/>
            <person name="Gibon J."/>
            <person name="Kohler A."/>
            <person name="Lindquist E."/>
            <person name="Pereda V."/>
            <person name="Salamov A."/>
            <person name="Shapiro H.J."/>
            <person name="Wuyts J."/>
            <person name="Blaudez D."/>
            <person name="Buee M."/>
            <person name="Brokstein P."/>
            <person name="Canbaeck B."/>
            <person name="Cohen D."/>
            <person name="Courty P.E."/>
            <person name="Coutinho P.M."/>
            <person name="Delaruelle C."/>
            <person name="Detter J.C."/>
            <person name="Deveau A."/>
            <person name="DiFazio S."/>
            <person name="Duplessis S."/>
            <person name="Fraissinet-Tachet L."/>
            <person name="Lucic E."/>
            <person name="Frey-Klett P."/>
            <person name="Fourrey C."/>
            <person name="Feussner I."/>
            <person name="Gay G."/>
            <person name="Grimwood J."/>
            <person name="Hoegger P.J."/>
            <person name="Jain P."/>
            <person name="Kilaru S."/>
            <person name="Labbe J."/>
            <person name="Lin Y.C."/>
            <person name="Legue V."/>
            <person name="Le Tacon F."/>
            <person name="Marmeisse R."/>
            <person name="Melayah D."/>
            <person name="Montanini B."/>
            <person name="Muratet M."/>
            <person name="Nehls U."/>
            <person name="Niculita-Hirzel H."/>
            <person name="Oudot-Le Secq M.P."/>
            <person name="Peter M."/>
            <person name="Quesneville H."/>
            <person name="Rajashekar B."/>
            <person name="Reich M."/>
            <person name="Rouhier N."/>
            <person name="Schmutz J."/>
            <person name="Yin T."/>
            <person name="Chalot M."/>
            <person name="Henrissat B."/>
            <person name="Kuees U."/>
            <person name="Lucas S."/>
            <person name="Van de Peer Y."/>
            <person name="Podila G.K."/>
            <person name="Polle A."/>
            <person name="Pukkila P.J."/>
            <person name="Richardson P.M."/>
            <person name="Rouze P."/>
            <person name="Sanders I.R."/>
            <person name="Stajich J.E."/>
            <person name="Tunlid A."/>
            <person name="Tuskan G."/>
            <person name="Grigoriev I.V."/>
        </authorList>
    </citation>
    <scope>NUCLEOTIDE SEQUENCE [LARGE SCALE GENOMIC DNA]</scope>
    <source>
        <strain evidence="2">S238N-H82 / ATCC MYA-4686</strain>
    </source>
</reference>
<evidence type="ECO:0000313" key="2">
    <source>
        <dbReference type="Proteomes" id="UP000001194"/>
    </source>
</evidence>
<dbReference type="Proteomes" id="UP000001194">
    <property type="component" value="Unassembled WGS sequence"/>
</dbReference>
<dbReference type="InParanoid" id="B0DT36"/>
<organism evidence="2">
    <name type="scientific">Laccaria bicolor (strain S238N-H82 / ATCC MYA-4686)</name>
    <name type="common">Bicoloured deceiver</name>
    <name type="synonym">Laccaria laccata var. bicolor</name>
    <dbReference type="NCBI Taxonomy" id="486041"/>
    <lineage>
        <taxon>Eukaryota</taxon>
        <taxon>Fungi</taxon>
        <taxon>Dikarya</taxon>
        <taxon>Basidiomycota</taxon>
        <taxon>Agaricomycotina</taxon>
        <taxon>Agaricomycetes</taxon>
        <taxon>Agaricomycetidae</taxon>
        <taxon>Agaricales</taxon>
        <taxon>Agaricineae</taxon>
        <taxon>Hydnangiaceae</taxon>
        <taxon>Laccaria</taxon>
    </lineage>
</organism>
<sequence>MKSSSLLFMTTFVYAGNSPSRNFKWLLAKPPGFGICVRYADDGRGYDDVHKEKIDQNETGLKFHQFFTMHGNNQGPYTWPDFVVGTNSHEAPNEKDLAISLLGLTVTRLQMRKI</sequence>
<dbReference type="GeneID" id="6082758"/>
<keyword evidence="2" id="KW-1185">Reference proteome</keyword>
<name>B0DT36_LACBS</name>
<dbReference type="KEGG" id="lbc:LACBIDRAFT_309810"/>
<accession>B0DT36</accession>
<dbReference type="HOGENOM" id="CLU_2121511_0_0_1"/>